<dbReference type="Pfam" id="PF08245">
    <property type="entry name" value="Mur_ligase_M"/>
    <property type="match status" value="1"/>
</dbReference>
<feature type="domain" description="Mur ligase central" evidence="23">
    <location>
        <begin position="52"/>
        <end position="228"/>
    </location>
</feature>
<dbReference type="PANTHER" id="PTHR11136">
    <property type="entry name" value="FOLYLPOLYGLUTAMATE SYNTHASE-RELATED"/>
    <property type="match status" value="1"/>
</dbReference>
<dbReference type="Pfam" id="PF02875">
    <property type="entry name" value="Mur_ligase_C"/>
    <property type="match status" value="1"/>
</dbReference>
<evidence type="ECO:0000256" key="7">
    <source>
        <dbReference type="ARBA" id="ARBA00019357"/>
    </source>
</evidence>
<dbReference type="InterPro" id="IPR001645">
    <property type="entry name" value="Folylpolyglutamate_synth"/>
</dbReference>
<evidence type="ECO:0000256" key="15">
    <source>
        <dbReference type="ARBA" id="ARBA00030592"/>
    </source>
</evidence>
<keyword evidence="8 21" id="KW-0436">Ligase</keyword>
<sequence>MGNKPFESQSLADWLCYLERLHPADIDMGLERVAAIANTLNLLKPAKQVVLIGGTNGKGSTAAMLESACLVQNKRVGVYASPHLIRYNERVRVNGDELSDSAHCEAFAAVEQARGDIQLTYFEFGTLAALWLMKQANLDVALIEVGLGGRLDATNVVEPDVSVVTSIGIDHQAFLGDTRESVAFEKAGIFRAHKPAVVGEPDIPSTMIEQLQKVGAKPVRVGKEFNYQQQAACWSWHDDAEPASERYAELPLPHIPLPNAATALAALKALSLLPSVEDTKAILRNTQVPGRFQTIQESPRVILDVGHNPHASSYLAKRLTDVKGQGRVYAVVGMLADKDVAGTLQPLLSVVDHWYTATLDVPRGATSDVLSAELAGLNTESEQFESVKAASDHALKQALPGDVVIVFGSFYTVADMMGEAE</sequence>
<evidence type="ECO:0000256" key="3">
    <source>
        <dbReference type="ARBA" id="ARBA00005150"/>
    </source>
</evidence>
<dbReference type="PANTHER" id="PTHR11136:SF0">
    <property type="entry name" value="DIHYDROFOLATE SYNTHETASE-RELATED"/>
    <property type="match status" value="1"/>
</dbReference>
<dbReference type="EMBL" id="JBHUHT010000026">
    <property type="protein sequence ID" value="MFD2097589.1"/>
    <property type="molecule type" value="Genomic_DNA"/>
</dbReference>
<evidence type="ECO:0000256" key="5">
    <source>
        <dbReference type="ARBA" id="ARBA00013023"/>
    </source>
</evidence>
<dbReference type="PIRSF" id="PIRSF001563">
    <property type="entry name" value="Folylpolyglu_synth"/>
    <property type="match status" value="1"/>
</dbReference>
<organism evidence="24 25">
    <name type="scientific">Corallincola platygyrae</name>
    <dbReference type="NCBI Taxonomy" id="1193278"/>
    <lineage>
        <taxon>Bacteria</taxon>
        <taxon>Pseudomonadati</taxon>
        <taxon>Pseudomonadota</taxon>
        <taxon>Gammaproteobacteria</taxon>
        <taxon>Alteromonadales</taxon>
        <taxon>Psychromonadaceae</taxon>
        <taxon>Corallincola</taxon>
    </lineage>
</organism>
<dbReference type="PROSITE" id="PS01012">
    <property type="entry name" value="FOLYLPOLYGLU_SYNT_2"/>
    <property type="match status" value="1"/>
</dbReference>
<proteinExistence type="inferred from homology"/>
<keyword evidence="13" id="KW-0289">Folate biosynthesis</keyword>
<comment type="pathway">
    <text evidence="3">Cofactor biosynthesis; tetrahydrofolylpolyglutamate biosynthesis.</text>
</comment>
<evidence type="ECO:0000256" key="10">
    <source>
        <dbReference type="ARBA" id="ARBA00022741"/>
    </source>
</evidence>
<comment type="function">
    <text evidence="1">Functions in two distinct reactions of the de novo folate biosynthetic pathway. Catalyzes the addition of a glutamate residue to dihydropteroate (7,8-dihydropteroate or H2Pte) to form dihydrofolate (7,8-dihydrofolate monoglutamate or H2Pte-Glu). Also catalyzes successive additions of L-glutamate to tetrahydrofolate or 10-formyltetrahydrofolate or 5,10-methylenetetrahydrofolate, leading to folylpolyglutamate derivatives.</text>
</comment>
<dbReference type="GO" id="GO:0004326">
    <property type="term" value="F:tetrahydrofolylpolyglutamate synthase activity"/>
    <property type="evidence" value="ECO:0007669"/>
    <property type="project" value="UniProtKB-EC"/>
</dbReference>
<dbReference type="InterPro" id="IPR013221">
    <property type="entry name" value="Mur_ligase_cen"/>
</dbReference>
<evidence type="ECO:0000256" key="14">
    <source>
        <dbReference type="ARBA" id="ARBA00030048"/>
    </source>
</evidence>
<evidence type="ECO:0000256" key="4">
    <source>
        <dbReference type="ARBA" id="ARBA00008276"/>
    </source>
</evidence>
<evidence type="ECO:0000256" key="16">
    <source>
        <dbReference type="ARBA" id="ARBA00032510"/>
    </source>
</evidence>
<evidence type="ECO:0000256" key="6">
    <source>
        <dbReference type="ARBA" id="ARBA00013025"/>
    </source>
</evidence>
<accession>A0ABW4XRW0</accession>
<keyword evidence="10 21" id="KW-0547">Nucleotide-binding</keyword>
<dbReference type="GO" id="GO:0008841">
    <property type="term" value="F:dihydrofolate synthase activity"/>
    <property type="evidence" value="ECO:0007669"/>
    <property type="project" value="UniProtKB-EC"/>
</dbReference>
<evidence type="ECO:0000256" key="9">
    <source>
        <dbReference type="ARBA" id="ARBA00022723"/>
    </source>
</evidence>
<dbReference type="InterPro" id="IPR036565">
    <property type="entry name" value="Mur-like_cat_sf"/>
</dbReference>
<keyword evidence="11 21" id="KW-0067">ATP-binding</keyword>
<comment type="catalytic activity">
    <reaction evidence="19">
        <text>(6R)-5,10-methylenetetrahydrofolyl-(gamma-L-Glu)(n) + L-glutamate + ATP = (6R)-5,10-methylenetetrahydrofolyl-(gamma-L-Glu)(n+1) + ADP + phosphate + H(+)</text>
        <dbReference type="Rhea" id="RHEA:51912"/>
        <dbReference type="Rhea" id="RHEA-COMP:13257"/>
        <dbReference type="Rhea" id="RHEA-COMP:13258"/>
        <dbReference type="ChEBI" id="CHEBI:15378"/>
        <dbReference type="ChEBI" id="CHEBI:29985"/>
        <dbReference type="ChEBI" id="CHEBI:30616"/>
        <dbReference type="ChEBI" id="CHEBI:43474"/>
        <dbReference type="ChEBI" id="CHEBI:136572"/>
        <dbReference type="ChEBI" id="CHEBI:456216"/>
        <dbReference type="EC" id="6.3.2.17"/>
    </reaction>
</comment>
<evidence type="ECO:0000256" key="18">
    <source>
        <dbReference type="ARBA" id="ARBA00047808"/>
    </source>
</evidence>
<dbReference type="NCBIfam" id="TIGR01499">
    <property type="entry name" value="folC"/>
    <property type="match status" value="1"/>
</dbReference>
<dbReference type="Gene3D" id="3.40.1190.10">
    <property type="entry name" value="Mur-like, catalytic domain"/>
    <property type="match status" value="1"/>
</dbReference>
<keyword evidence="9" id="KW-0479">Metal-binding</keyword>
<evidence type="ECO:0000256" key="1">
    <source>
        <dbReference type="ARBA" id="ARBA00002714"/>
    </source>
</evidence>
<comment type="catalytic activity">
    <reaction evidence="17">
        <text>(6S)-5,6,7,8-tetrahydrofolyl-(gamma-L-Glu)(n) + L-glutamate + ATP = (6S)-5,6,7,8-tetrahydrofolyl-(gamma-L-Glu)(n+1) + ADP + phosphate + H(+)</text>
        <dbReference type="Rhea" id="RHEA:10580"/>
        <dbReference type="Rhea" id="RHEA-COMP:14738"/>
        <dbReference type="Rhea" id="RHEA-COMP:14740"/>
        <dbReference type="ChEBI" id="CHEBI:15378"/>
        <dbReference type="ChEBI" id="CHEBI:29985"/>
        <dbReference type="ChEBI" id="CHEBI:30616"/>
        <dbReference type="ChEBI" id="CHEBI:43474"/>
        <dbReference type="ChEBI" id="CHEBI:141005"/>
        <dbReference type="ChEBI" id="CHEBI:456216"/>
        <dbReference type="EC" id="6.3.2.17"/>
    </reaction>
</comment>
<dbReference type="EC" id="6.3.2.12" evidence="5"/>
<evidence type="ECO:0000313" key="25">
    <source>
        <dbReference type="Proteomes" id="UP001597380"/>
    </source>
</evidence>
<evidence type="ECO:0000313" key="24">
    <source>
        <dbReference type="EMBL" id="MFD2097589.1"/>
    </source>
</evidence>
<dbReference type="RefSeq" id="WP_345341666.1">
    <property type="nucleotide sequence ID" value="NZ_BAABLI010000030.1"/>
</dbReference>
<evidence type="ECO:0000256" key="21">
    <source>
        <dbReference type="PIRNR" id="PIRNR001563"/>
    </source>
</evidence>
<evidence type="ECO:0000256" key="12">
    <source>
        <dbReference type="ARBA" id="ARBA00022842"/>
    </source>
</evidence>
<dbReference type="Gene3D" id="3.90.190.20">
    <property type="entry name" value="Mur ligase, C-terminal domain"/>
    <property type="match status" value="1"/>
</dbReference>
<dbReference type="InterPro" id="IPR036615">
    <property type="entry name" value="Mur_ligase_C_dom_sf"/>
</dbReference>
<feature type="domain" description="Mur ligase C-terminal" evidence="22">
    <location>
        <begin position="290"/>
        <end position="410"/>
    </location>
</feature>
<gene>
    <name evidence="24" type="primary">folC</name>
    <name evidence="24" type="ORF">ACFSJ3_16480</name>
</gene>
<evidence type="ECO:0000256" key="11">
    <source>
        <dbReference type="ARBA" id="ARBA00022840"/>
    </source>
</evidence>
<evidence type="ECO:0000256" key="20">
    <source>
        <dbReference type="ARBA" id="ARBA00049161"/>
    </source>
</evidence>
<evidence type="ECO:0000259" key="23">
    <source>
        <dbReference type="Pfam" id="PF08245"/>
    </source>
</evidence>
<comment type="caution">
    <text evidence="24">The sequence shown here is derived from an EMBL/GenBank/DDBJ whole genome shotgun (WGS) entry which is preliminary data.</text>
</comment>
<dbReference type="SUPFAM" id="SSF53244">
    <property type="entry name" value="MurD-like peptide ligases, peptide-binding domain"/>
    <property type="match status" value="1"/>
</dbReference>
<name>A0ABW4XRW0_9GAMM</name>
<evidence type="ECO:0000256" key="2">
    <source>
        <dbReference type="ARBA" id="ARBA00004799"/>
    </source>
</evidence>
<comment type="pathway">
    <text evidence="2">Cofactor biosynthesis; tetrahydrofolate biosynthesis; 7,8-dihydrofolate from 2-amino-4-hydroxy-6-hydroxymethyl-7,8-dihydropteridine diphosphate and 4-aminobenzoate: step 2/2.</text>
</comment>
<evidence type="ECO:0000259" key="22">
    <source>
        <dbReference type="Pfam" id="PF02875"/>
    </source>
</evidence>
<comment type="catalytic activity">
    <reaction evidence="20">
        <text>7,8-dihydropteroate + L-glutamate + ATP = 7,8-dihydrofolate + ADP + phosphate + H(+)</text>
        <dbReference type="Rhea" id="RHEA:23584"/>
        <dbReference type="ChEBI" id="CHEBI:15378"/>
        <dbReference type="ChEBI" id="CHEBI:17839"/>
        <dbReference type="ChEBI" id="CHEBI:29985"/>
        <dbReference type="ChEBI" id="CHEBI:30616"/>
        <dbReference type="ChEBI" id="CHEBI:43474"/>
        <dbReference type="ChEBI" id="CHEBI:57451"/>
        <dbReference type="ChEBI" id="CHEBI:456216"/>
        <dbReference type="EC" id="6.3.2.12"/>
    </reaction>
</comment>
<evidence type="ECO:0000256" key="19">
    <source>
        <dbReference type="ARBA" id="ARBA00049035"/>
    </source>
</evidence>
<protein>
    <recommendedName>
        <fullName evidence="7">Dihydrofolate synthase/folylpolyglutamate synthase</fullName>
        <ecNumber evidence="5">6.3.2.12</ecNumber>
        <ecNumber evidence="6">6.3.2.17</ecNumber>
    </recommendedName>
    <alternativeName>
        <fullName evidence="16">Folylpoly-gamma-glutamate synthetase-dihydrofolate synthetase</fullName>
    </alternativeName>
    <alternativeName>
        <fullName evidence="14">Folylpolyglutamate synthetase</fullName>
    </alternativeName>
    <alternativeName>
        <fullName evidence="15">Tetrahydrofolylpolyglutamate synthase</fullName>
    </alternativeName>
</protein>
<dbReference type="InterPro" id="IPR004101">
    <property type="entry name" value="Mur_ligase_C"/>
</dbReference>
<evidence type="ECO:0000256" key="17">
    <source>
        <dbReference type="ARBA" id="ARBA00047493"/>
    </source>
</evidence>
<dbReference type="EC" id="6.3.2.17" evidence="6"/>
<keyword evidence="25" id="KW-1185">Reference proteome</keyword>
<reference evidence="25" key="1">
    <citation type="journal article" date="2019" name="Int. J. Syst. Evol. Microbiol.">
        <title>The Global Catalogue of Microorganisms (GCM) 10K type strain sequencing project: providing services to taxonomists for standard genome sequencing and annotation.</title>
        <authorList>
            <consortium name="The Broad Institute Genomics Platform"/>
            <consortium name="The Broad Institute Genome Sequencing Center for Infectious Disease"/>
            <person name="Wu L."/>
            <person name="Ma J."/>
        </authorList>
    </citation>
    <scope>NUCLEOTIDE SEQUENCE [LARGE SCALE GENOMIC DNA]</scope>
    <source>
        <strain evidence="25">CGMCC 1.10992</strain>
    </source>
</reference>
<dbReference type="SUPFAM" id="SSF53623">
    <property type="entry name" value="MurD-like peptide ligases, catalytic domain"/>
    <property type="match status" value="1"/>
</dbReference>
<dbReference type="NCBIfam" id="NF008101">
    <property type="entry name" value="PRK10846.1"/>
    <property type="match status" value="1"/>
</dbReference>
<comment type="catalytic activity">
    <reaction evidence="18">
        <text>10-formyltetrahydrofolyl-(gamma-L-Glu)(n) + L-glutamate + ATP = 10-formyltetrahydrofolyl-(gamma-L-Glu)(n+1) + ADP + phosphate + H(+)</text>
        <dbReference type="Rhea" id="RHEA:51904"/>
        <dbReference type="Rhea" id="RHEA-COMP:13088"/>
        <dbReference type="Rhea" id="RHEA-COMP:14300"/>
        <dbReference type="ChEBI" id="CHEBI:15378"/>
        <dbReference type="ChEBI" id="CHEBI:29985"/>
        <dbReference type="ChEBI" id="CHEBI:30616"/>
        <dbReference type="ChEBI" id="CHEBI:43474"/>
        <dbReference type="ChEBI" id="CHEBI:134413"/>
        <dbReference type="ChEBI" id="CHEBI:456216"/>
        <dbReference type="EC" id="6.3.2.17"/>
    </reaction>
</comment>
<evidence type="ECO:0000256" key="8">
    <source>
        <dbReference type="ARBA" id="ARBA00022598"/>
    </source>
</evidence>
<comment type="similarity">
    <text evidence="4 21">Belongs to the folylpolyglutamate synthase family.</text>
</comment>
<keyword evidence="12" id="KW-0460">Magnesium</keyword>
<dbReference type="Proteomes" id="UP001597380">
    <property type="component" value="Unassembled WGS sequence"/>
</dbReference>
<evidence type="ECO:0000256" key="13">
    <source>
        <dbReference type="ARBA" id="ARBA00022909"/>
    </source>
</evidence>
<dbReference type="InterPro" id="IPR018109">
    <property type="entry name" value="Folylpolyglutamate_synth_CS"/>
</dbReference>